<gene>
    <name evidence="2" type="ORF">BC793_104390</name>
</gene>
<dbReference type="Gene3D" id="1.20.120.1760">
    <property type="match status" value="1"/>
</dbReference>
<dbReference type="EMBL" id="QGGR01000004">
    <property type="protein sequence ID" value="PWK49715.1"/>
    <property type="molecule type" value="Genomic_DNA"/>
</dbReference>
<evidence type="ECO:0000313" key="3">
    <source>
        <dbReference type="Proteomes" id="UP000245697"/>
    </source>
</evidence>
<feature type="transmembrane region" description="Helical" evidence="1">
    <location>
        <begin position="194"/>
        <end position="218"/>
    </location>
</feature>
<keyword evidence="1" id="KW-0472">Membrane</keyword>
<dbReference type="GO" id="GO:0008654">
    <property type="term" value="P:phospholipid biosynthetic process"/>
    <property type="evidence" value="ECO:0007669"/>
    <property type="project" value="InterPro"/>
</dbReference>
<keyword evidence="3" id="KW-1185">Reference proteome</keyword>
<dbReference type="RefSeq" id="WP_109592458.1">
    <property type="nucleotide sequence ID" value="NZ_BONA01000026.1"/>
</dbReference>
<sequence length="223" mass="22986">MGWDDYVAAWSGLHGGFDPRTASLVVRGWVLLAYRIGSFLGRKRISPLTVTLAGLSLCLAVPVVIGLAGPPAGLAAGALLVLLAAFADGLDGAVAVATGRVTRAGYVYDSVADRLGEAAWLTAFWLAGVPAWLAVAAGAGSWLHEYLRARAATAGMTEIGAVTVGERPTRVSVAVTGLLLAPIAALVVPAWTTLVLTVAVAIWLLLQLAGLFQLTAAVHRALR</sequence>
<accession>A0A316FND0</accession>
<evidence type="ECO:0000256" key="1">
    <source>
        <dbReference type="SAM" id="Phobius"/>
    </source>
</evidence>
<dbReference type="InterPro" id="IPR000462">
    <property type="entry name" value="CDP-OH_P_trans"/>
</dbReference>
<feature type="transmembrane region" description="Helical" evidence="1">
    <location>
        <begin position="48"/>
        <end position="68"/>
    </location>
</feature>
<feature type="transmembrane region" description="Helical" evidence="1">
    <location>
        <begin position="171"/>
        <end position="188"/>
    </location>
</feature>
<dbReference type="GO" id="GO:0016020">
    <property type="term" value="C:membrane"/>
    <property type="evidence" value="ECO:0007669"/>
    <property type="project" value="InterPro"/>
</dbReference>
<protein>
    <submittedName>
        <fullName evidence="2">CDP-diacylglycerol--glycerol-3-phosphate 3-phosphatidyltransferase</fullName>
    </submittedName>
</protein>
<dbReference type="AlphaFoldDB" id="A0A316FND0"/>
<dbReference type="InterPro" id="IPR043130">
    <property type="entry name" value="CDP-OH_PTrfase_TM_dom"/>
</dbReference>
<organism evidence="2 3">
    <name type="scientific">Actinoplanes xinjiangensis</name>
    <dbReference type="NCBI Taxonomy" id="512350"/>
    <lineage>
        <taxon>Bacteria</taxon>
        <taxon>Bacillati</taxon>
        <taxon>Actinomycetota</taxon>
        <taxon>Actinomycetes</taxon>
        <taxon>Micromonosporales</taxon>
        <taxon>Micromonosporaceae</taxon>
        <taxon>Actinoplanes</taxon>
    </lineage>
</organism>
<feature type="transmembrane region" description="Helical" evidence="1">
    <location>
        <begin position="118"/>
        <end position="140"/>
    </location>
</feature>
<feature type="transmembrane region" description="Helical" evidence="1">
    <location>
        <begin position="74"/>
        <end position="97"/>
    </location>
</feature>
<dbReference type="Pfam" id="PF01066">
    <property type="entry name" value="CDP-OH_P_transf"/>
    <property type="match status" value="1"/>
</dbReference>
<evidence type="ECO:0000313" key="2">
    <source>
        <dbReference type="EMBL" id="PWK49715.1"/>
    </source>
</evidence>
<keyword evidence="1" id="KW-0812">Transmembrane</keyword>
<comment type="caution">
    <text evidence="2">The sequence shown here is derived from an EMBL/GenBank/DDBJ whole genome shotgun (WGS) entry which is preliminary data.</text>
</comment>
<reference evidence="2 3" key="1">
    <citation type="submission" date="2018-05" db="EMBL/GenBank/DDBJ databases">
        <title>Genomic Encyclopedia of Archaeal and Bacterial Type Strains, Phase II (KMG-II): from individual species to whole genera.</title>
        <authorList>
            <person name="Goeker M."/>
        </authorList>
    </citation>
    <scope>NUCLEOTIDE SEQUENCE [LARGE SCALE GENOMIC DNA]</scope>
    <source>
        <strain evidence="2 3">DSM 45184</strain>
    </source>
</reference>
<keyword evidence="2" id="KW-0808">Transferase</keyword>
<keyword evidence="1" id="KW-1133">Transmembrane helix</keyword>
<dbReference type="GO" id="GO:0016780">
    <property type="term" value="F:phosphotransferase activity, for other substituted phosphate groups"/>
    <property type="evidence" value="ECO:0007669"/>
    <property type="project" value="InterPro"/>
</dbReference>
<proteinExistence type="predicted"/>
<dbReference type="OrthoDB" id="5195266at2"/>
<name>A0A316FND0_9ACTN</name>
<dbReference type="Proteomes" id="UP000245697">
    <property type="component" value="Unassembled WGS sequence"/>
</dbReference>